<accession>A0A0E9RYY8</accession>
<reference evidence="1" key="2">
    <citation type="journal article" date="2015" name="Fish Shellfish Immunol.">
        <title>Early steps in the European eel (Anguilla anguilla)-Vibrio vulnificus interaction in the gills: Role of the RtxA13 toxin.</title>
        <authorList>
            <person name="Callol A."/>
            <person name="Pajuelo D."/>
            <person name="Ebbesson L."/>
            <person name="Teles M."/>
            <person name="MacKenzie S."/>
            <person name="Amaro C."/>
        </authorList>
    </citation>
    <scope>NUCLEOTIDE SEQUENCE</scope>
</reference>
<protein>
    <submittedName>
        <fullName evidence="1">Uncharacterized protein</fullName>
    </submittedName>
</protein>
<evidence type="ECO:0000313" key="1">
    <source>
        <dbReference type="EMBL" id="JAH34444.1"/>
    </source>
</evidence>
<sequence>MMGLTSLESYVRELTEVPKSVSELRRIGHKKCKIFNVVRRTVIKV</sequence>
<name>A0A0E9RYY8_ANGAN</name>
<proteinExistence type="predicted"/>
<dbReference type="EMBL" id="GBXM01074133">
    <property type="protein sequence ID" value="JAH34444.1"/>
    <property type="molecule type" value="Transcribed_RNA"/>
</dbReference>
<dbReference type="AlphaFoldDB" id="A0A0E9RYY8"/>
<reference evidence="1" key="1">
    <citation type="submission" date="2014-11" db="EMBL/GenBank/DDBJ databases">
        <authorList>
            <person name="Amaro Gonzalez C."/>
        </authorList>
    </citation>
    <scope>NUCLEOTIDE SEQUENCE</scope>
</reference>
<organism evidence="1">
    <name type="scientific">Anguilla anguilla</name>
    <name type="common">European freshwater eel</name>
    <name type="synonym">Muraena anguilla</name>
    <dbReference type="NCBI Taxonomy" id="7936"/>
    <lineage>
        <taxon>Eukaryota</taxon>
        <taxon>Metazoa</taxon>
        <taxon>Chordata</taxon>
        <taxon>Craniata</taxon>
        <taxon>Vertebrata</taxon>
        <taxon>Euteleostomi</taxon>
        <taxon>Actinopterygii</taxon>
        <taxon>Neopterygii</taxon>
        <taxon>Teleostei</taxon>
        <taxon>Anguilliformes</taxon>
        <taxon>Anguillidae</taxon>
        <taxon>Anguilla</taxon>
    </lineage>
</organism>